<sequence>MAINIKEVYKDTDDKLIVDAKKYNSKVPRLEVVDGKVKIDLNDPLQKKWFEEFEK</sequence>
<accession>A0ABU4GBN5</accession>
<reference evidence="1 2" key="1">
    <citation type="submission" date="2023-06" db="EMBL/GenBank/DDBJ databases">
        <title>Sporosarcina sp. nov., isolated from Korean traditional fermented seafood 'Jeotgal'.</title>
        <authorList>
            <person name="Yang A.I."/>
            <person name="Shin N.-R."/>
        </authorList>
    </citation>
    <scope>NUCLEOTIDE SEQUENCE [LARGE SCALE GENOMIC DNA]</scope>
    <source>
        <strain evidence="1 2">KCTC13119</strain>
    </source>
</reference>
<dbReference type="EMBL" id="JAUBDI010000016">
    <property type="protein sequence ID" value="MDW0114409.1"/>
    <property type="molecule type" value="Genomic_DNA"/>
</dbReference>
<protein>
    <submittedName>
        <fullName evidence="1">Uncharacterized protein</fullName>
    </submittedName>
</protein>
<proteinExistence type="predicted"/>
<keyword evidence="2" id="KW-1185">Reference proteome</keyword>
<dbReference type="RefSeq" id="WP_317945436.1">
    <property type="nucleotide sequence ID" value="NZ_JAUBDI010000016.1"/>
</dbReference>
<evidence type="ECO:0000313" key="1">
    <source>
        <dbReference type="EMBL" id="MDW0114409.1"/>
    </source>
</evidence>
<dbReference type="Proteomes" id="UP001282284">
    <property type="component" value="Unassembled WGS sequence"/>
</dbReference>
<organism evidence="1 2">
    <name type="scientific">Sporosarcina saromensis</name>
    <dbReference type="NCBI Taxonomy" id="359365"/>
    <lineage>
        <taxon>Bacteria</taxon>
        <taxon>Bacillati</taxon>
        <taxon>Bacillota</taxon>
        <taxon>Bacilli</taxon>
        <taxon>Bacillales</taxon>
        <taxon>Caryophanaceae</taxon>
        <taxon>Sporosarcina</taxon>
    </lineage>
</organism>
<gene>
    <name evidence="1" type="ORF">QT711_14520</name>
</gene>
<comment type="caution">
    <text evidence="1">The sequence shown here is derived from an EMBL/GenBank/DDBJ whole genome shotgun (WGS) entry which is preliminary data.</text>
</comment>
<evidence type="ECO:0000313" key="2">
    <source>
        <dbReference type="Proteomes" id="UP001282284"/>
    </source>
</evidence>
<name>A0ABU4GBN5_9BACL</name>